<feature type="compositionally biased region" description="Gly residues" evidence="1">
    <location>
        <begin position="63"/>
        <end position="73"/>
    </location>
</feature>
<feature type="compositionally biased region" description="Basic and acidic residues" evidence="1">
    <location>
        <begin position="83"/>
        <end position="102"/>
    </location>
</feature>
<feature type="compositionally biased region" description="Basic and acidic residues" evidence="1">
    <location>
        <begin position="43"/>
        <end position="52"/>
    </location>
</feature>
<dbReference type="Proteomes" id="UP000006591">
    <property type="component" value="Chromosome 10"/>
</dbReference>
<evidence type="ECO:0000313" key="2">
    <source>
        <dbReference type="EnsemblPlants" id="ONIVA10G02170.2"/>
    </source>
</evidence>
<dbReference type="Gramene" id="ONIVA10G02170.2">
    <property type="protein sequence ID" value="ONIVA10G02170.2"/>
    <property type="gene ID" value="ONIVA10G02170"/>
</dbReference>
<name>A0A0E0IPH2_ORYNI</name>
<sequence length="217" mass="23828">MATPKPGDSHGEGWASRRGKSRPPGATSRLWHSRRRGAAEAAARWKEEEAQRQWRAAQACVGRRGGVSGGGQARRGQRRCRLARREAAGGDAGDERQGHLDEGGQEGRQGEGQEAVGFPHRHGRPQGRHALQRQCQTHPLLHPPLPWCGGRDDGGGQEHHDGGATTQGGNHVIARINYPLASRDDDRILGRLTRIQRWEVETIPSVGFYIEMFLTVS</sequence>
<keyword evidence="3" id="KW-1185">Reference proteome</keyword>
<feature type="region of interest" description="Disordered" evidence="1">
    <location>
        <begin position="1"/>
        <end position="128"/>
    </location>
</feature>
<evidence type="ECO:0000256" key="1">
    <source>
        <dbReference type="SAM" id="MobiDB-lite"/>
    </source>
</evidence>
<protein>
    <submittedName>
        <fullName evidence="2">Uncharacterized protein</fullName>
    </submittedName>
</protein>
<reference evidence="2" key="1">
    <citation type="submission" date="2015-04" db="UniProtKB">
        <authorList>
            <consortium name="EnsemblPlants"/>
        </authorList>
    </citation>
    <scope>IDENTIFICATION</scope>
    <source>
        <strain evidence="2">SL10</strain>
    </source>
</reference>
<reference evidence="2" key="2">
    <citation type="submission" date="2018-04" db="EMBL/GenBank/DDBJ databases">
        <title>OnivRS2 (Oryza nivara Reference Sequence Version 2).</title>
        <authorList>
            <person name="Zhang J."/>
            <person name="Kudrna D."/>
            <person name="Lee S."/>
            <person name="Talag J."/>
            <person name="Rajasekar S."/>
            <person name="Welchert J."/>
            <person name="Hsing Y.-I."/>
            <person name="Wing R.A."/>
        </authorList>
    </citation>
    <scope>NUCLEOTIDE SEQUENCE [LARGE SCALE GENOMIC DNA]</scope>
</reference>
<accession>A0A0E0IPH2</accession>
<feature type="compositionally biased region" description="Low complexity" evidence="1">
    <location>
        <begin position="53"/>
        <end position="62"/>
    </location>
</feature>
<dbReference type="AlphaFoldDB" id="A0A0E0IPH2"/>
<dbReference type="EnsemblPlants" id="ONIVA10G02170.2">
    <property type="protein sequence ID" value="ONIVA10G02170.2"/>
    <property type="gene ID" value="ONIVA10G02170"/>
</dbReference>
<organism evidence="2">
    <name type="scientific">Oryza nivara</name>
    <name type="common">Indian wild rice</name>
    <name type="synonym">Oryza sativa f. spontanea</name>
    <dbReference type="NCBI Taxonomy" id="4536"/>
    <lineage>
        <taxon>Eukaryota</taxon>
        <taxon>Viridiplantae</taxon>
        <taxon>Streptophyta</taxon>
        <taxon>Embryophyta</taxon>
        <taxon>Tracheophyta</taxon>
        <taxon>Spermatophyta</taxon>
        <taxon>Magnoliopsida</taxon>
        <taxon>Liliopsida</taxon>
        <taxon>Poales</taxon>
        <taxon>Poaceae</taxon>
        <taxon>BOP clade</taxon>
        <taxon>Oryzoideae</taxon>
        <taxon>Oryzeae</taxon>
        <taxon>Oryzinae</taxon>
        <taxon>Oryza</taxon>
    </lineage>
</organism>
<feature type="compositionally biased region" description="Basic residues" evidence="1">
    <location>
        <begin position="119"/>
        <end position="128"/>
    </location>
</feature>
<dbReference type="HOGENOM" id="CLU_1274009_0_0_1"/>
<proteinExistence type="predicted"/>
<evidence type="ECO:0000313" key="3">
    <source>
        <dbReference type="Proteomes" id="UP000006591"/>
    </source>
</evidence>